<evidence type="ECO:0000256" key="6">
    <source>
        <dbReference type="ARBA" id="ARBA00022777"/>
    </source>
</evidence>
<dbReference type="GO" id="GO:0005829">
    <property type="term" value="C:cytosol"/>
    <property type="evidence" value="ECO:0007669"/>
    <property type="project" value="TreeGrafter"/>
</dbReference>
<keyword evidence="4 11" id="KW-0808">Transferase</keyword>
<dbReference type="FunFam" id="3.30.420.40:FF:000008">
    <property type="entry name" value="Glycerol kinase"/>
    <property type="match status" value="1"/>
</dbReference>
<dbReference type="NCBIfam" id="TIGR01311">
    <property type="entry name" value="glycerol_kin"/>
    <property type="match status" value="1"/>
</dbReference>
<dbReference type="CDD" id="cd07786">
    <property type="entry name" value="FGGY_EcGK_like"/>
    <property type="match status" value="1"/>
</dbReference>
<gene>
    <name evidence="14" type="ORF">GAB14E_3327</name>
</gene>
<dbReference type="PROSITE" id="PS00445">
    <property type="entry name" value="FGGY_KINASES_2"/>
    <property type="match status" value="1"/>
</dbReference>
<organism evidence="14 15">
    <name type="scientific">Colwellia psychrerythraea</name>
    <name type="common">Vibrio psychroerythus</name>
    <dbReference type="NCBI Taxonomy" id="28229"/>
    <lineage>
        <taxon>Bacteria</taxon>
        <taxon>Pseudomonadati</taxon>
        <taxon>Pseudomonadota</taxon>
        <taxon>Gammaproteobacteria</taxon>
        <taxon>Alteromonadales</taxon>
        <taxon>Colwelliaceae</taxon>
        <taxon>Colwellia</taxon>
    </lineage>
</organism>
<accession>A0A099KLT0</accession>
<dbReference type="RefSeq" id="WP_052093792.1">
    <property type="nucleotide sequence ID" value="NZ_JQEC01000042.1"/>
</dbReference>
<evidence type="ECO:0000259" key="12">
    <source>
        <dbReference type="Pfam" id="PF00370"/>
    </source>
</evidence>
<comment type="pathway">
    <text evidence="1">Polyol metabolism; glycerol degradation via glycerol kinase pathway; sn-glycerol 3-phosphate from glycerol: step 1/1.</text>
</comment>
<dbReference type="SUPFAM" id="SSF53067">
    <property type="entry name" value="Actin-like ATPase domain"/>
    <property type="match status" value="2"/>
</dbReference>
<dbReference type="PANTHER" id="PTHR10196:SF69">
    <property type="entry name" value="GLYCEROL KINASE"/>
    <property type="match status" value="1"/>
</dbReference>
<dbReference type="InterPro" id="IPR018485">
    <property type="entry name" value="FGGY_C"/>
</dbReference>
<dbReference type="NCBIfam" id="NF000756">
    <property type="entry name" value="PRK00047.1"/>
    <property type="match status" value="1"/>
</dbReference>
<evidence type="ECO:0000256" key="4">
    <source>
        <dbReference type="ARBA" id="ARBA00022679"/>
    </source>
</evidence>
<keyword evidence="7" id="KW-0319">Glycerol metabolism</keyword>
<evidence type="ECO:0000256" key="9">
    <source>
        <dbReference type="ARBA" id="ARBA00043149"/>
    </source>
</evidence>
<dbReference type="PANTHER" id="PTHR10196">
    <property type="entry name" value="SUGAR KINASE"/>
    <property type="match status" value="1"/>
</dbReference>
<comment type="similarity">
    <text evidence="2 11">Belongs to the FGGY kinase family.</text>
</comment>
<evidence type="ECO:0000256" key="2">
    <source>
        <dbReference type="ARBA" id="ARBA00009156"/>
    </source>
</evidence>
<dbReference type="GO" id="GO:0019563">
    <property type="term" value="P:glycerol catabolic process"/>
    <property type="evidence" value="ECO:0007669"/>
    <property type="project" value="TreeGrafter"/>
</dbReference>
<sequence length="493" mass="54121">MILAIDQGTTGTTISITTSQGQEVGRAYKEFQQYYPKPTWVEHDPLEIWQVTQDGLLQALEAAELTAGDISCIGITNQRETTVVWHKETGEPLYNAIVWQCRRSAELCQQIKKSGKANWLHQKTGLMVDAYFCATKLQWLFNEKPELKALAEQGKLAFGTIDSWLMWQLSGGEAHCTDHSNASRTLFYNIHQQKWDDDLLAFFDIPKSILPTIKASAGLFCHSSAKGFLGVKIPITGVSGDQQSALFAQQCTQAGMIKNTYGTGCFMLMYTADQAYFSDNGLLTTIACDKNGQPAYALEGAVFIAGAGVQWLRDQLQLIDHADETEALALSVTDNNGVYFVPAFSGLGAPHWNMQARGQISGLTQGCTKAHIVRATLEAIAFQSYDLMQLMQQESSIKIKQLKVDGGACANNFLMQFQADLLDITINRPANIESTVLGATILAAMGNNIWCAETVPEILYGRGDSFSGQLPKTACNSLVADWHNAVKNCLVDK</sequence>
<dbReference type="OrthoDB" id="9805576at2"/>
<dbReference type="InterPro" id="IPR018484">
    <property type="entry name" value="FGGY_N"/>
</dbReference>
<evidence type="ECO:0000259" key="13">
    <source>
        <dbReference type="Pfam" id="PF02782"/>
    </source>
</evidence>
<protein>
    <recommendedName>
        <fullName evidence="3">glycerol kinase</fullName>
        <ecNumber evidence="3">2.7.1.30</ecNumber>
    </recommendedName>
    <alternativeName>
        <fullName evidence="9">ATP:glycerol 3-phosphotransferase</fullName>
    </alternativeName>
</protein>
<dbReference type="PATRIC" id="fig|28229.3.peg.3048"/>
<dbReference type="AlphaFoldDB" id="A0A099KLT0"/>
<dbReference type="GO" id="GO:0006072">
    <property type="term" value="P:glycerol-3-phosphate metabolic process"/>
    <property type="evidence" value="ECO:0007669"/>
    <property type="project" value="InterPro"/>
</dbReference>
<feature type="domain" description="Carbohydrate kinase FGGY N-terminal" evidence="12">
    <location>
        <begin position="1"/>
        <end position="247"/>
    </location>
</feature>
<dbReference type="PIRSF" id="PIRSF000538">
    <property type="entry name" value="GlpK"/>
    <property type="match status" value="1"/>
</dbReference>
<keyword evidence="5" id="KW-0547">Nucleotide-binding</keyword>
<dbReference type="Gene3D" id="3.30.420.40">
    <property type="match status" value="2"/>
</dbReference>
<keyword evidence="8" id="KW-0067">ATP-binding</keyword>
<dbReference type="GO" id="GO:0005524">
    <property type="term" value="F:ATP binding"/>
    <property type="evidence" value="ECO:0007669"/>
    <property type="project" value="UniProtKB-KW"/>
</dbReference>
<evidence type="ECO:0000256" key="7">
    <source>
        <dbReference type="ARBA" id="ARBA00022798"/>
    </source>
</evidence>
<comment type="caution">
    <text evidence="14">The sequence shown here is derived from an EMBL/GenBank/DDBJ whole genome shotgun (WGS) entry which is preliminary data.</text>
</comment>
<dbReference type="FunFam" id="3.30.420.40:FF:000007">
    <property type="entry name" value="Glycerol kinase"/>
    <property type="match status" value="1"/>
</dbReference>
<evidence type="ECO:0000313" key="15">
    <source>
        <dbReference type="Proteomes" id="UP000029868"/>
    </source>
</evidence>
<reference evidence="14 15" key="1">
    <citation type="submission" date="2014-08" db="EMBL/GenBank/DDBJ databases">
        <title>Genomic and Phenotypic Diversity of Colwellia psychrerythraea strains from Disparate Marine Basins.</title>
        <authorList>
            <person name="Techtmann S.M."/>
            <person name="Stelling S.C."/>
            <person name="Utturkar S.M."/>
            <person name="Alshibli N."/>
            <person name="Harris A."/>
            <person name="Brown S.D."/>
            <person name="Hazen T.C."/>
        </authorList>
    </citation>
    <scope>NUCLEOTIDE SEQUENCE [LARGE SCALE GENOMIC DNA]</scope>
    <source>
        <strain evidence="14 15">GAB14E</strain>
    </source>
</reference>
<evidence type="ECO:0000256" key="11">
    <source>
        <dbReference type="RuleBase" id="RU003733"/>
    </source>
</evidence>
<dbReference type="InterPro" id="IPR005999">
    <property type="entry name" value="Glycerol_kin"/>
</dbReference>
<evidence type="ECO:0000256" key="8">
    <source>
        <dbReference type="ARBA" id="ARBA00022840"/>
    </source>
</evidence>
<dbReference type="EMBL" id="JQEC01000042">
    <property type="protein sequence ID" value="KGJ91175.1"/>
    <property type="molecule type" value="Genomic_DNA"/>
</dbReference>
<evidence type="ECO:0000256" key="1">
    <source>
        <dbReference type="ARBA" id="ARBA00005190"/>
    </source>
</evidence>
<dbReference type="GO" id="GO:0004370">
    <property type="term" value="F:glycerol kinase activity"/>
    <property type="evidence" value="ECO:0007669"/>
    <property type="project" value="UniProtKB-EC"/>
</dbReference>
<keyword evidence="6 11" id="KW-0418">Kinase</keyword>
<name>A0A099KLT0_COLPS</name>
<feature type="domain" description="Carbohydrate kinase FGGY C-terminal" evidence="13">
    <location>
        <begin position="259"/>
        <end position="445"/>
    </location>
</feature>
<dbReference type="InterPro" id="IPR018483">
    <property type="entry name" value="Carb_kinase_FGGY_CS"/>
</dbReference>
<proteinExistence type="inferred from homology"/>
<dbReference type="InterPro" id="IPR043129">
    <property type="entry name" value="ATPase_NBD"/>
</dbReference>
<comment type="catalytic activity">
    <reaction evidence="10">
        <text>glycerol + ATP = sn-glycerol 3-phosphate + ADP + H(+)</text>
        <dbReference type="Rhea" id="RHEA:21644"/>
        <dbReference type="ChEBI" id="CHEBI:15378"/>
        <dbReference type="ChEBI" id="CHEBI:17754"/>
        <dbReference type="ChEBI" id="CHEBI:30616"/>
        <dbReference type="ChEBI" id="CHEBI:57597"/>
        <dbReference type="ChEBI" id="CHEBI:456216"/>
        <dbReference type="EC" id="2.7.1.30"/>
    </reaction>
</comment>
<dbReference type="Pfam" id="PF00370">
    <property type="entry name" value="FGGY_N"/>
    <property type="match status" value="1"/>
</dbReference>
<evidence type="ECO:0000256" key="3">
    <source>
        <dbReference type="ARBA" id="ARBA00012099"/>
    </source>
</evidence>
<evidence type="ECO:0000256" key="10">
    <source>
        <dbReference type="ARBA" id="ARBA00052101"/>
    </source>
</evidence>
<dbReference type="Pfam" id="PF02782">
    <property type="entry name" value="FGGY_C"/>
    <property type="match status" value="1"/>
</dbReference>
<dbReference type="InterPro" id="IPR000577">
    <property type="entry name" value="Carb_kinase_FGGY"/>
</dbReference>
<evidence type="ECO:0000256" key="5">
    <source>
        <dbReference type="ARBA" id="ARBA00022741"/>
    </source>
</evidence>
<evidence type="ECO:0000313" key="14">
    <source>
        <dbReference type="EMBL" id="KGJ91175.1"/>
    </source>
</evidence>
<dbReference type="Proteomes" id="UP000029868">
    <property type="component" value="Unassembled WGS sequence"/>
</dbReference>
<dbReference type="EC" id="2.7.1.30" evidence="3"/>